<protein>
    <submittedName>
        <fullName evidence="10">Uncharacterized protein</fullName>
    </submittedName>
</protein>
<organism evidence="10 11">
    <name type="scientific">Obba rivulosa</name>
    <dbReference type="NCBI Taxonomy" id="1052685"/>
    <lineage>
        <taxon>Eukaryota</taxon>
        <taxon>Fungi</taxon>
        <taxon>Dikarya</taxon>
        <taxon>Basidiomycota</taxon>
        <taxon>Agaricomycotina</taxon>
        <taxon>Agaricomycetes</taxon>
        <taxon>Polyporales</taxon>
        <taxon>Gelatoporiaceae</taxon>
        <taxon>Obba</taxon>
    </lineage>
</organism>
<gene>
    <name evidence="10" type="ORF">OBBRIDRAFT_72190</name>
</gene>
<feature type="domain" description="HTH myb-type" evidence="9">
    <location>
        <begin position="110"/>
        <end position="159"/>
    </location>
</feature>
<dbReference type="GO" id="GO:0008270">
    <property type="term" value="F:zinc ion binding"/>
    <property type="evidence" value="ECO:0007669"/>
    <property type="project" value="UniProtKB-KW"/>
</dbReference>
<feature type="domain" description="HTH myb-type" evidence="9">
    <location>
        <begin position="55"/>
        <end position="109"/>
    </location>
</feature>
<proteinExistence type="predicted"/>
<keyword evidence="3" id="KW-0804">Transcription</keyword>
<feature type="domain" description="Myb-like" evidence="7">
    <location>
        <begin position="55"/>
        <end position="105"/>
    </location>
</feature>
<sequence>MSERGVGKPWTPYEDSLLTQAVALYGECDNWKTVALSVPGRTNKACRKRWLHSLSPSIKKTAWTPEEDQLLLSLYAVHGTKWALIARHIPGRTDDACSKRYREALDPSLKRDEWTPEEDATLLEAYNRLGGRWGQIGQELKRSGLGCRNRWRMLERKKASLARTNPLNTPAVLGETQQPVPRDQSQWAPVPSAVPNQLWDHAVPHYARTPVLENGGQDYEAHDIPFDPELLDPSLRGDDIGRDNYARPPGPSPFQYASSSLSTALGNPPRSHSPSPPSFYSPPFSPDSASVNVDAALSTPDVAPCGRGDEAPVLAGGDMELDSTTDTYNTGSPSGPPQDVSSGDGLYQDIPDDHTGPSAPPPQVSPGPPISQSGGEQGHIAGSIATQACGPNHVSPYYRTEVQKAQHVASRRRPSERQGPPPRLSCNLPATSDPSTLPYACGHGTCWPPGETHSSHRYATSKELSNHYKGVHGDDAKCITPFRCALAGCDRSWKSINGLQYHLQVSKVHFQQALETYSVEIPEGSNVSGAPETFGIKERPKKVFPCPLAGCRKQYKQLSGLRYHLAHGHLQDQPAQLNVIPPGLARKLAEKVVGDIQVVQ</sequence>
<dbReference type="PROSITE" id="PS50157">
    <property type="entry name" value="ZINC_FINGER_C2H2_2"/>
    <property type="match status" value="1"/>
</dbReference>
<feature type="region of interest" description="Disordered" evidence="6">
    <location>
        <begin position="218"/>
        <end position="285"/>
    </location>
</feature>
<evidence type="ECO:0000259" key="9">
    <source>
        <dbReference type="PROSITE" id="PS51294"/>
    </source>
</evidence>
<feature type="domain" description="HTH myb-type" evidence="9">
    <location>
        <begin position="1"/>
        <end position="50"/>
    </location>
</feature>
<dbReference type="Proteomes" id="UP000250043">
    <property type="component" value="Unassembled WGS sequence"/>
</dbReference>
<dbReference type="PROSITE" id="PS51294">
    <property type="entry name" value="HTH_MYB"/>
    <property type="match status" value="3"/>
</dbReference>
<evidence type="ECO:0000256" key="5">
    <source>
        <dbReference type="PROSITE-ProRule" id="PRU00042"/>
    </source>
</evidence>
<dbReference type="InterPro" id="IPR051575">
    <property type="entry name" value="Myb-like_DNA-bd"/>
</dbReference>
<feature type="compositionally biased region" description="Pro residues" evidence="6">
    <location>
        <begin position="358"/>
        <end position="369"/>
    </location>
</feature>
<dbReference type="GO" id="GO:0042795">
    <property type="term" value="P:snRNA transcription by RNA polymerase II"/>
    <property type="evidence" value="ECO:0007669"/>
    <property type="project" value="TreeGrafter"/>
</dbReference>
<evidence type="ECO:0000259" key="8">
    <source>
        <dbReference type="PROSITE" id="PS50157"/>
    </source>
</evidence>
<evidence type="ECO:0000313" key="11">
    <source>
        <dbReference type="Proteomes" id="UP000250043"/>
    </source>
</evidence>
<dbReference type="OrthoDB" id="2143914at2759"/>
<evidence type="ECO:0000256" key="6">
    <source>
        <dbReference type="SAM" id="MobiDB-lite"/>
    </source>
</evidence>
<keyword evidence="1" id="KW-0805">Transcription regulation</keyword>
<feature type="region of interest" description="Disordered" evidence="6">
    <location>
        <begin position="403"/>
        <end position="431"/>
    </location>
</feature>
<feature type="region of interest" description="Disordered" evidence="6">
    <location>
        <begin position="299"/>
        <end position="378"/>
    </location>
</feature>
<evidence type="ECO:0000256" key="4">
    <source>
        <dbReference type="ARBA" id="ARBA00023242"/>
    </source>
</evidence>
<keyword evidence="4" id="KW-0539">Nucleus</keyword>
<dbReference type="Pfam" id="PF13921">
    <property type="entry name" value="Myb_DNA-bind_6"/>
    <property type="match status" value="1"/>
</dbReference>
<evidence type="ECO:0000256" key="1">
    <source>
        <dbReference type="ARBA" id="ARBA00023015"/>
    </source>
</evidence>
<dbReference type="PROSITE" id="PS50090">
    <property type="entry name" value="MYB_LIKE"/>
    <property type="match status" value="3"/>
</dbReference>
<feature type="domain" description="C2H2-type" evidence="8">
    <location>
        <begin position="544"/>
        <end position="574"/>
    </location>
</feature>
<dbReference type="GO" id="GO:0042796">
    <property type="term" value="P:snRNA transcription by RNA polymerase III"/>
    <property type="evidence" value="ECO:0007669"/>
    <property type="project" value="TreeGrafter"/>
</dbReference>
<feature type="compositionally biased region" description="Polar residues" evidence="6">
    <location>
        <begin position="322"/>
        <end position="333"/>
    </location>
</feature>
<keyword evidence="5" id="KW-0479">Metal-binding</keyword>
<dbReference type="Gene3D" id="1.10.10.60">
    <property type="entry name" value="Homeodomain-like"/>
    <property type="match status" value="3"/>
</dbReference>
<dbReference type="Pfam" id="PF00249">
    <property type="entry name" value="Myb_DNA-binding"/>
    <property type="match status" value="1"/>
</dbReference>
<dbReference type="EMBL" id="KV722448">
    <property type="protein sequence ID" value="OCH88612.1"/>
    <property type="molecule type" value="Genomic_DNA"/>
</dbReference>
<feature type="compositionally biased region" description="Basic and acidic residues" evidence="6">
    <location>
        <begin position="235"/>
        <end position="245"/>
    </location>
</feature>
<evidence type="ECO:0000256" key="2">
    <source>
        <dbReference type="ARBA" id="ARBA00023125"/>
    </source>
</evidence>
<reference evidence="10 11" key="1">
    <citation type="submission" date="2016-07" db="EMBL/GenBank/DDBJ databases">
        <title>Draft genome of the white-rot fungus Obba rivulosa 3A-2.</title>
        <authorList>
            <consortium name="DOE Joint Genome Institute"/>
            <person name="Miettinen O."/>
            <person name="Riley R."/>
            <person name="Acob R."/>
            <person name="Barry K."/>
            <person name="Cullen D."/>
            <person name="De Vries R."/>
            <person name="Hainaut M."/>
            <person name="Hatakka A."/>
            <person name="Henrissat B."/>
            <person name="Hilden K."/>
            <person name="Kuo R."/>
            <person name="Labutti K."/>
            <person name="Lipzen A."/>
            <person name="Makela M.R."/>
            <person name="Sandor L."/>
            <person name="Spatafora J.W."/>
            <person name="Grigoriev I.V."/>
            <person name="Hibbett D.S."/>
        </authorList>
    </citation>
    <scope>NUCLEOTIDE SEQUENCE [LARGE SCALE GENOMIC DNA]</scope>
    <source>
        <strain evidence="10 11">3A-2</strain>
    </source>
</reference>
<dbReference type="PANTHER" id="PTHR46621">
    <property type="entry name" value="SNRNA-ACTIVATING PROTEIN COMPLEX SUBUNIT 4"/>
    <property type="match status" value="1"/>
</dbReference>
<dbReference type="SMART" id="SM00355">
    <property type="entry name" value="ZnF_C2H2"/>
    <property type="match status" value="3"/>
</dbReference>
<dbReference type="InterPro" id="IPR001005">
    <property type="entry name" value="SANT/Myb"/>
</dbReference>
<dbReference type="InterPro" id="IPR009057">
    <property type="entry name" value="Homeodomain-like_sf"/>
</dbReference>
<dbReference type="GO" id="GO:0001006">
    <property type="term" value="F:RNA polymerase III type 3 promoter sequence-specific DNA binding"/>
    <property type="evidence" value="ECO:0007669"/>
    <property type="project" value="TreeGrafter"/>
</dbReference>
<feature type="compositionally biased region" description="Polar residues" evidence="6">
    <location>
        <begin position="255"/>
        <end position="265"/>
    </location>
</feature>
<dbReference type="CDD" id="cd00167">
    <property type="entry name" value="SANT"/>
    <property type="match status" value="3"/>
</dbReference>
<dbReference type="AlphaFoldDB" id="A0A8E2AXU5"/>
<dbReference type="GO" id="GO:0000978">
    <property type="term" value="F:RNA polymerase II cis-regulatory region sequence-specific DNA binding"/>
    <property type="evidence" value="ECO:0007669"/>
    <property type="project" value="TreeGrafter"/>
</dbReference>
<evidence type="ECO:0000259" key="7">
    <source>
        <dbReference type="PROSITE" id="PS50090"/>
    </source>
</evidence>
<dbReference type="PROSITE" id="PS00028">
    <property type="entry name" value="ZINC_FINGER_C2H2_1"/>
    <property type="match status" value="1"/>
</dbReference>
<keyword evidence="11" id="KW-1185">Reference proteome</keyword>
<evidence type="ECO:0000313" key="10">
    <source>
        <dbReference type="EMBL" id="OCH88612.1"/>
    </source>
</evidence>
<feature type="domain" description="Myb-like" evidence="7">
    <location>
        <begin position="106"/>
        <end position="155"/>
    </location>
</feature>
<dbReference type="SUPFAM" id="SSF46689">
    <property type="entry name" value="Homeodomain-like"/>
    <property type="match status" value="2"/>
</dbReference>
<feature type="region of interest" description="Disordered" evidence="6">
    <location>
        <begin position="169"/>
        <end position="188"/>
    </location>
</feature>
<keyword evidence="5" id="KW-0862">Zinc</keyword>
<evidence type="ECO:0000256" key="3">
    <source>
        <dbReference type="ARBA" id="ARBA00023163"/>
    </source>
</evidence>
<feature type="compositionally biased region" description="Polar residues" evidence="6">
    <location>
        <begin position="175"/>
        <end position="187"/>
    </location>
</feature>
<dbReference type="SMART" id="SM00717">
    <property type="entry name" value="SANT"/>
    <property type="match status" value="3"/>
</dbReference>
<dbReference type="PANTHER" id="PTHR46621:SF1">
    <property type="entry name" value="SNRNA-ACTIVATING PROTEIN COMPLEX SUBUNIT 4"/>
    <property type="match status" value="1"/>
</dbReference>
<feature type="compositionally biased region" description="Pro residues" evidence="6">
    <location>
        <begin position="274"/>
        <end position="285"/>
    </location>
</feature>
<dbReference type="InterPro" id="IPR013087">
    <property type="entry name" value="Znf_C2H2_type"/>
</dbReference>
<name>A0A8E2AXU5_9APHY</name>
<keyword evidence="5" id="KW-0863">Zinc-finger</keyword>
<dbReference type="GO" id="GO:0019185">
    <property type="term" value="C:snRNA-activating protein complex"/>
    <property type="evidence" value="ECO:0007669"/>
    <property type="project" value="TreeGrafter"/>
</dbReference>
<keyword evidence="2" id="KW-0238">DNA-binding</keyword>
<dbReference type="InterPro" id="IPR017930">
    <property type="entry name" value="Myb_dom"/>
</dbReference>
<accession>A0A8E2AXU5</accession>
<feature type="domain" description="Myb-like" evidence="7">
    <location>
        <begin position="9"/>
        <end position="54"/>
    </location>
</feature>